<dbReference type="InterPro" id="IPR043203">
    <property type="entry name" value="VGCC_Ca_Na"/>
</dbReference>
<sequence>MREKVRQLVDHPLFERAVIGLIVFNAIILGMETSASIMERAGTVLVAIDRIIVGIFVIELGLRFYAGPRRFARDPWRWFDTVVVLISVMPATGAMSVLRAFRILRVLRLVANVPAMRRVVTGLLEALPGMGSIVMLLGLIFYVFAVICTKAFGAAFPEWFGTLGASGYTLFQIMTLESWSMGIVRPVMEEFPWAWALFLPFILATAFTVLNLFIGVIVDAMQSEHAAEAAAEREGLQSDNEKILSELAALRDEVRALRGAGAER</sequence>
<evidence type="ECO:0000256" key="3">
    <source>
        <dbReference type="ARBA" id="ARBA00022989"/>
    </source>
</evidence>
<keyword evidence="4 6" id="KW-0472">Membrane</keyword>
<dbReference type="SUPFAM" id="SSF81324">
    <property type="entry name" value="Voltage-gated potassium channels"/>
    <property type="match status" value="1"/>
</dbReference>
<accession>A0A7S9LS93</accession>
<dbReference type="Gene3D" id="1.10.287.70">
    <property type="match status" value="1"/>
</dbReference>
<proteinExistence type="predicted"/>
<feature type="transmembrane region" description="Helical" evidence="6">
    <location>
        <begin position="12"/>
        <end position="31"/>
    </location>
</feature>
<dbReference type="AlphaFoldDB" id="A0A7S9LS93"/>
<keyword evidence="5" id="KW-0175">Coiled coil</keyword>
<dbReference type="Pfam" id="PF00520">
    <property type="entry name" value="Ion_trans"/>
    <property type="match status" value="1"/>
</dbReference>
<feature type="transmembrane region" description="Helical" evidence="6">
    <location>
        <begin position="126"/>
        <end position="147"/>
    </location>
</feature>
<evidence type="ECO:0000256" key="6">
    <source>
        <dbReference type="SAM" id="Phobius"/>
    </source>
</evidence>
<feature type="transmembrane region" description="Helical" evidence="6">
    <location>
        <begin position="193"/>
        <end position="218"/>
    </location>
</feature>
<dbReference type="PANTHER" id="PTHR10037:SF62">
    <property type="entry name" value="SODIUM CHANNEL PROTEIN 60E"/>
    <property type="match status" value="1"/>
</dbReference>
<gene>
    <name evidence="8" type="ORF">I0K15_20685</name>
</gene>
<dbReference type="PANTHER" id="PTHR10037">
    <property type="entry name" value="VOLTAGE-GATED CATION CHANNEL CALCIUM AND SODIUM"/>
    <property type="match status" value="1"/>
</dbReference>
<dbReference type="GO" id="GO:0001518">
    <property type="term" value="C:voltage-gated sodium channel complex"/>
    <property type="evidence" value="ECO:0007669"/>
    <property type="project" value="TreeGrafter"/>
</dbReference>
<keyword evidence="3 6" id="KW-1133">Transmembrane helix</keyword>
<keyword evidence="9" id="KW-1185">Reference proteome</keyword>
<evidence type="ECO:0000313" key="9">
    <source>
        <dbReference type="Proteomes" id="UP000594800"/>
    </source>
</evidence>
<reference evidence="8 9" key="1">
    <citation type="submission" date="2020-11" db="EMBL/GenBank/DDBJ databases">
        <title>Description of Pontivivens ytuae sp. nov. isolated from deep sea sediment of Mariana Trench.</title>
        <authorList>
            <person name="Wang Z."/>
            <person name="Sun Q.-L."/>
            <person name="Xu X.-D."/>
            <person name="Tang Y.-Z."/>
            <person name="Zhang J."/>
        </authorList>
    </citation>
    <scope>NUCLEOTIDE SEQUENCE [LARGE SCALE GENOMIC DNA]</scope>
    <source>
        <strain evidence="8 9">MT2928</strain>
    </source>
</reference>
<dbReference type="InterPro" id="IPR027359">
    <property type="entry name" value="Volt_channel_dom_sf"/>
</dbReference>
<keyword evidence="2 6" id="KW-0812">Transmembrane</keyword>
<comment type="subcellular location">
    <subcellularLocation>
        <location evidence="1">Membrane</location>
        <topology evidence="1">Multi-pass membrane protein</topology>
    </subcellularLocation>
</comment>
<dbReference type="Gene3D" id="1.20.120.350">
    <property type="entry name" value="Voltage-gated potassium channels. Chain C"/>
    <property type="match status" value="1"/>
</dbReference>
<dbReference type="EMBL" id="CP064942">
    <property type="protein sequence ID" value="QPH54154.1"/>
    <property type="molecule type" value="Genomic_DNA"/>
</dbReference>
<evidence type="ECO:0000256" key="2">
    <source>
        <dbReference type="ARBA" id="ARBA00022692"/>
    </source>
</evidence>
<dbReference type="RefSeq" id="WP_196103363.1">
    <property type="nucleotide sequence ID" value="NZ_CP064942.1"/>
</dbReference>
<feature type="transmembrane region" description="Helical" evidence="6">
    <location>
        <begin position="43"/>
        <end position="66"/>
    </location>
</feature>
<feature type="domain" description="Ion transport" evidence="7">
    <location>
        <begin position="11"/>
        <end position="226"/>
    </location>
</feature>
<dbReference type="InterPro" id="IPR005821">
    <property type="entry name" value="Ion_trans_dom"/>
</dbReference>
<evidence type="ECO:0000256" key="5">
    <source>
        <dbReference type="SAM" id="Coils"/>
    </source>
</evidence>
<evidence type="ECO:0000256" key="4">
    <source>
        <dbReference type="ARBA" id="ARBA00023136"/>
    </source>
</evidence>
<dbReference type="Proteomes" id="UP000594800">
    <property type="component" value="Chromosome"/>
</dbReference>
<evidence type="ECO:0000256" key="1">
    <source>
        <dbReference type="ARBA" id="ARBA00004141"/>
    </source>
</evidence>
<feature type="transmembrane region" description="Helical" evidence="6">
    <location>
        <begin position="159"/>
        <end position="181"/>
    </location>
</feature>
<evidence type="ECO:0000259" key="7">
    <source>
        <dbReference type="Pfam" id="PF00520"/>
    </source>
</evidence>
<protein>
    <submittedName>
        <fullName evidence="8">Ion transporter</fullName>
    </submittedName>
</protein>
<name>A0A7S9LS93_9RHOB</name>
<dbReference type="GO" id="GO:0005248">
    <property type="term" value="F:voltage-gated sodium channel activity"/>
    <property type="evidence" value="ECO:0007669"/>
    <property type="project" value="TreeGrafter"/>
</dbReference>
<dbReference type="KEGG" id="poz:I0K15_20685"/>
<feature type="coiled-coil region" evidence="5">
    <location>
        <begin position="226"/>
        <end position="260"/>
    </location>
</feature>
<evidence type="ECO:0000313" key="8">
    <source>
        <dbReference type="EMBL" id="QPH54154.1"/>
    </source>
</evidence>
<feature type="transmembrane region" description="Helical" evidence="6">
    <location>
        <begin position="78"/>
        <end position="101"/>
    </location>
</feature>
<organism evidence="8 9">
    <name type="scientific">Pontivivens ytuae</name>
    <dbReference type="NCBI Taxonomy" id="2789856"/>
    <lineage>
        <taxon>Bacteria</taxon>
        <taxon>Pseudomonadati</taxon>
        <taxon>Pseudomonadota</taxon>
        <taxon>Alphaproteobacteria</taxon>
        <taxon>Rhodobacterales</taxon>
        <taxon>Paracoccaceae</taxon>
        <taxon>Pontivivens</taxon>
    </lineage>
</organism>